<comment type="caution">
    <text evidence="7">The sequence shown here is derived from an EMBL/GenBank/DDBJ whole genome shotgun (WGS) entry which is preliminary data.</text>
</comment>
<evidence type="ECO:0000259" key="6">
    <source>
        <dbReference type="Pfam" id="PF04357"/>
    </source>
</evidence>
<evidence type="ECO:0000313" key="8">
    <source>
        <dbReference type="Proteomes" id="UP001169862"/>
    </source>
</evidence>
<name>A0AAW7XIX9_9GAMM</name>
<dbReference type="InterPro" id="IPR007452">
    <property type="entry name" value="TamB_C"/>
</dbReference>
<feature type="domain" description="Translocation and assembly module TamB C-terminal" evidence="6">
    <location>
        <begin position="906"/>
        <end position="1239"/>
    </location>
</feature>
<keyword evidence="2 5" id="KW-0812">Transmembrane</keyword>
<feature type="transmembrane region" description="Helical" evidence="5">
    <location>
        <begin position="12"/>
        <end position="33"/>
    </location>
</feature>
<dbReference type="AlphaFoldDB" id="A0AAW7XIX9"/>
<proteinExistence type="predicted"/>
<dbReference type="PANTHER" id="PTHR36985:SF1">
    <property type="entry name" value="TRANSLOCATION AND ASSEMBLY MODULE SUBUNIT TAMB"/>
    <property type="match status" value="1"/>
</dbReference>
<evidence type="ECO:0000256" key="3">
    <source>
        <dbReference type="ARBA" id="ARBA00022989"/>
    </source>
</evidence>
<protein>
    <submittedName>
        <fullName evidence="7">Translocation/assembly module TamB domain-containing protein</fullName>
    </submittedName>
</protein>
<dbReference type="GO" id="GO:0005886">
    <property type="term" value="C:plasma membrane"/>
    <property type="evidence" value="ECO:0007669"/>
    <property type="project" value="InterPro"/>
</dbReference>
<dbReference type="Proteomes" id="UP001169862">
    <property type="component" value="Unassembled WGS sequence"/>
</dbReference>
<evidence type="ECO:0000256" key="1">
    <source>
        <dbReference type="ARBA" id="ARBA00004167"/>
    </source>
</evidence>
<comment type="subcellular location">
    <subcellularLocation>
        <location evidence="1">Membrane</location>
        <topology evidence="1">Single-pass membrane protein</topology>
    </subcellularLocation>
</comment>
<evidence type="ECO:0000256" key="5">
    <source>
        <dbReference type="SAM" id="Phobius"/>
    </source>
</evidence>
<dbReference type="Pfam" id="PF04357">
    <property type="entry name" value="TamB"/>
    <property type="match status" value="1"/>
</dbReference>
<dbReference type="PANTHER" id="PTHR36985">
    <property type="entry name" value="TRANSLOCATION AND ASSEMBLY MODULE SUBUNIT TAMB"/>
    <property type="match status" value="1"/>
</dbReference>
<dbReference type="GO" id="GO:0097347">
    <property type="term" value="C:TAM protein secretion complex"/>
    <property type="evidence" value="ECO:0007669"/>
    <property type="project" value="TreeGrafter"/>
</dbReference>
<evidence type="ECO:0000313" key="7">
    <source>
        <dbReference type="EMBL" id="MDO6453333.1"/>
    </source>
</evidence>
<gene>
    <name evidence="7" type="ORF">Q4490_07125</name>
</gene>
<dbReference type="RefSeq" id="WP_303549540.1">
    <property type="nucleotide sequence ID" value="NZ_JAUOPG010000004.1"/>
</dbReference>
<keyword evidence="3 5" id="KW-1133">Transmembrane helix</keyword>
<reference evidence="7" key="1">
    <citation type="submission" date="2023-07" db="EMBL/GenBank/DDBJ databases">
        <title>Genome content predicts the carbon catabolic preferences of heterotrophic bacteria.</title>
        <authorList>
            <person name="Gralka M."/>
        </authorList>
    </citation>
    <scope>NUCLEOTIDE SEQUENCE</scope>
    <source>
        <strain evidence="7">I2M16</strain>
    </source>
</reference>
<dbReference type="GO" id="GO:0009306">
    <property type="term" value="P:protein secretion"/>
    <property type="evidence" value="ECO:0007669"/>
    <property type="project" value="InterPro"/>
</dbReference>
<evidence type="ECO:0000256" key="2">
    <source>
        <dbReference type="ARBA" id="ARBA00022692"/>
    </source>
</evidence>
<dbReference type="EMBL" id="JAUOPG010000004">
    <property type="protein sequence ID" value="MDO6453333.1"/>
    <property type="molecule type" value="Genomic_DNA"/>
</dbReference>
<keyword evidence="4 5" id="KW-0472">Membrane</keyword>
<evidence type="ECO:0000256" key="4">
    <source>
        <dbReference type="ARBA" id="ARBA00023136"/>
    </source>
</evidence>
<sequence>MSPGKVAKWTGLSLLMLVLLIIVLVVGTVAYLGGTQSGTRQLLDLGKRFAPGELSVAQVEGALLDELTLQSLTYEQEDGLRVAIPRLYLNWEPTALLSLTAHVISLEVDQPTLVLPYTEPEEEPVDETPLFPISLPNVSLPVQLAIDNATITGVTLQPTLADGSPSVVQTIDNLRLKTHTEGNQLIIDQLAISAPQGKAEIAGDVTPTDAYPLDLAVNWSVNLPDKSPLVGEGKLTGNTDALELTQQLSGLLKAKLVLTLNDVLQAPTGTLTLDQLLVDLGVAAPDFAGQTVSGSADISFDMEQVTVTSLALTQDQSKGTVTLSGDVSHIQEQPTFDLNGVWKGLRYPLTGDTLLAGSEQGTLSVTGPLDGYTIAMSTQLNGDAIPAGQWQLNAQGSTERFKQFSLTGNTLEGELAVTGNAQWAPQVKWQVALTGKGINPGAQWPEWPGKLTTELTSQGQISTAGVLSLTADIKQLTGSMREQSVGGQGKVALNGDVVNIEQLRLSMAGAELTTSGRLANNLDLSWALKAPKLADILPNAQGSITGQGTVKGTQTAPVIIGNIAGDTLQFSTNRIAKLEADVNVNLGAQQQSTLDLTATQVNLSGQQWSDITLKGQGTPEQHNLTLVTQEGEVDVSLALNGGWKAPQWAGSLTQLDITNELAGKWQLGNPVAITGSAEQASASQLCLNRQPTGSGAACVQGSWSTKSGAKGAATLKEISLALLEPFMPAGTVTKGVLQASSDFSLPPGKNPIFDVSATVLQGGVSLEDQDLNISTGDVLVSVIGEKETLTANLQIPVLQPAGSITAKMTVNDLYNQGILAGSFNAQLSDLKFISLFSPQVQAVKGQVQSELTISGNLSQPKVLGYMELQNASAELPALGIVMDPIKLNIKDREGSDTLDITGALTSGEGTIDIAGNYNPLAGAGELTLAGKRFLAMGTKEIQVWISPDLQVGLDPDLIKVRGELTIPEANITPPKSSGVNSTSVSSDVVVVQDESELNEVAAGPAIDAAVRLTLGDKVNVDAFGFSGRLLGSILIEDDGRQATRATGNMDVAAGEYTLYGQDLTIERGSVVFTGGPVDNPGLDLRVSRTIDSDDVTVGAQVSGTINSPRFTLYSSPSLPESSKLSYLMFGRAPGTGSSSEQALLYRAAAALAMKGGNSIAENLNETLKLDDFGLEGDSANETSLFIGKYLSPRLYIKYGVGLLEPSSTFFLRYKLSSKWDFESETGTSGSGGDVIYTYEK</sequence>
<accession>A0AAW7XIX9</accession>
<organism evidence="7 8">
    <name type="scientific">Neptunomonas phycophila</name>
    <dbReference type="NCBI Taxonomy" id="1572645"/>
    <lineage>
        <taxon>Bacteria</taxon>
        <taxon>Pseudomonadati</taxon>
        <taxon>Pseudomonadota</taxon>
        <taxon>Gammaproteobacteria</taxon>
        <taxon>Oceanospirillales</taxon>
        <taxon>Oceanospirillaceae</taxon>
        <taxon>Neptunomonas</taxon>
    </lineage>
</organism>